<feature type="transmembrane region" description="Helical" evidence="13">
    <location>
        <begin position="37"/>
        <end position="58"/>
    </location>
</feature>
<evidence type="ECO:0000313" key="14">
    <source>
        <dbReference type="EMBL" id="EET60919.1"/>
    </source>
</evidence>
<feature type="transmembrane region" description="Helical" evidence="13">
    <location>
        <begin position="329"/>
        <end position="348"/>
    </location>
</feature>
<dbReference type="InterPro" id="IPR003445">
    <property type="entry name" value="Cat_transpt"/>
</dbReference>
<feature type="transmembrane region" description="Helical" evidence="13">
    <location>
        <begin position="270"/>
        <end position="289"/>
    </location>
</feature>
<dbReference type="OrthoDB" id="9810952at2"/>
<keyword evidence="5" id="KW-0997">Cell inner membrane</keyword>
<dbReference type="AlphaFoldDB" id="C6LED6"/>
<organism evidence="14 15">
    <name type="scientific">Marvinbryantia formatexigens DSM 14469</name>
    <dbReference type="NCBI Taxonomy" id="478749"/>
    <lineage>
        <taxon>Bacteria</taxon>
        <taxon>Bacillati</taxon>
        <taxon>Bacillota</taxon>
        <taxon>Clostridia</taxon>
        <taxon>Lachnospirales</taxon>
        <taxon>Lachnospiraceae</taxon>
        <taxon>Marvinbryantia</taxon>
    </lineage>
</organism>
<keyword evidence="12" id="KW-0479">Metal-binding</keyword>
<dbReference type="Pfam" id="PF02386">
    <property type="entry name" value="TrkH"/>
    <property type="match status" value="1"/>
</dbReference>
<dbReference type="PIRSF" id="PIRSF006247">
    <property type="entry name" value="TrkH"/>
    <property type="match status" value="1"/>
</dbReference>
<evidence type="ECO:0000256" key="4">
    <source>
        <dbReference type="ARBA" id="ARBA00022475"/>
    </source>
</evidence>
<feature type="binding site" evidence="12">
    <location>
        <position position="313"/>
    </location>
    <ligand>
        <name>K(+)</name>
        <dbReference type="ChEBI" id="CHEBI:29103"/>
    </ligand>
</feature>
<feature type="transmembrane region" description="Helical" evidence="13">
    <location>
        <begin position="70"/>
        <end position="90"/>
    </location>
</feature>
<feature type="transmembrane region" description="Helical" evidence="13">
    <location>
        <begin position="132"/>
        <end position="151"/>
    </location>
</feature>
<keyword evidence="7 13" id="KW-0812">Transmembrane</keyword>
<keyword evidence="9 13" id="KW-1133">Transmembrane helix</keyword>
<feature type="binding site" evidence="12">
    <location>
        <position position="312"/>
    </location>
    <ligand>
        <name>K(+)</name>
        <dbReference type="ChEBI" id="CHEBI:29103"/>
    </ligand>
</feature>
<evidence type="ECO:0000256" key="8">
    <source>
        <dbReference type="ARBA" id="ARBA00022958"/>
    </source>
</evidence>
<dbReference type="eggNOG" id="COG0168">
    <property type="taxonomic scope" value="Bacteria"/>
</dbReference>
<keyword evidence="10" id="KW-0406">Ion transport</keyword>
<evidence type="ECO:0000256" key="2">
    <source>
        <dbReference type="ARBA" id="ARBA00009137"/>
    </source>
</evidence>
<proteinExistence type="inferred from homology"/>
<evidence type="ECO:0000256" key="12">
    <source>
        <dbReference type="PIRSR" id="PIRSR006247-1"/>
    </source>
</evidence>
<evidence type="ECO:0000256" key="3">
    <source>
        <dbReference type="ARBA" id="ARBA00022448"/>
    </source>
</evidence>
<dbReference type="PANTHER" id="PTHR32024:SF2">
    <property type="entry name" value="TRK SYSTEM POTASSIUM UPTAKE PROTEIN TRKG-RELATED"/>
    <property type="match status" value="1"/>
</dbReference>
<dbReference type="EMBL" id="ACCL02000008">
    <property type="protein sequence ID" value="EET60919.1"/>
    <property type="molecule type" value="Genomic_DNA"/>
</dbReference>
<dbReference type="GO" id="GO:0015379">
    <property type="term" value="F:potassium:chloride symporter activity"/>
    <property type="evidence" value="ECO:0007669"/>
    <property type="project" value="InterPro"/>
</dbReference>
<evidence type="ECO:0000256" key="1">
    <source>
        <dbReference type="ARBA" id="ARBA00004429"/>
    </source>
</evidence>
<comment type="subcellular location">
    <subcellularLocation>
        <location evidence="1">Cell inner membrane</location>
        <topology evidence="1">Multi-pass membrane protein</topology>
    </subcellularLocation>
</comment>
<name>C6LED6_9FIRM</name>
<feature type="transmembrane region" description="Helical" evidence="13">
    <location>
        <begin position="391"/>
        <end position="411"/>
    </location>
</feature>
<comment type="caution">
    <text evidence="14">The sequence shown here is derived from an EMBL/GenBank/DDBJ whole genome shotgun (WGS) entry which is preliminary data.</text>
</comment>
<dbReference type="STRING" id="168384.SAMN05660368_00400"/>
<dbReference type="RefSeq" id="WP_006861779.1">
    <property type="nucleotide sequence ID" value="NZ_ACCL02000008.1"/>
</dbReference>
<keyword evidence="11 13" id="KW-0472">Membrane</keyword>
<dbReference type="Proteomes" id="UP000005561">
    <property type="component" value="Unassembled WGS sequence"/>
</dbReference>
<feature type="binding site" evidence="12">
    <location>
        <position position="110"/>
    </location>
    <ligand>
        <name>K(+)</name>
        <dbReference type="ChEBI" id="CHEBI:29103"/>
    </ligand>
</feature>
<evidence type="ECO:0000256" key="10">
    <source>
        <dbReference type="ARBA" id="ARBA00023065"/>
    </source>
</evidence>
<keyword evidence="8 12" id="KW-0630">Potassium</keyword>
<evidence type="ECO:0000256" key="7">
    <source>
        <dbReference type="ARBA" id="ARBA00022692"/>
    </source>
</evidence>
<dbReference type="GO" id="GO:0046872">
    <property type="term" value="F:metal ion binding"/>
    <property type="evidence" value="ECO:0007669"/>
    <property type="project" value="UniProtKB-KW"/>
</dbReference>
<sequence>MNYRIIGYILGHVCCFEGAFLALPFLVALIYREYAVGAAYLGTAVLCTVIGAVFVLKVPKDKRLYTKEGLVAVSLSWILLSVLGALPFRISGEIPHYVDALFETISGFTTTGSSILTDVEAMSHAGLFWRSFTHWVGGMGVLVFILAIIPSRGGAFMNLMKAESPGPSVSKFVPKLRDTAIFLYSIYMGMTIIQLVLLLLGGMPVFDAVTLTMGTAGTGGFAVKNSGIAEYTYYQQAVITIFMILFGVNFNTWFLVVRKKPKQAFKSEEVLTYFAIIAVSVLIITFNILPEFPNLLQSFHHAAFQVASIITTTGYSTRDFNMWPPLSKTILVILMFIGACAGSTGGGIKVSRVIIMVKGIGKEIRMLLHPRSVHKVRMDGRPIEHEVVRSVNVYLAVYVLIFIGSLLIITLDEKDLVTNFTAVAATLNNIGPGLEVVGAAGNFSSFSDLSKLVLCLDMLAGRLELFPMLMLFVPSVWTRHRPAKIRKKEA</sequence>
<dbReference type="InterPro" id="IPR004772">
    <property type="entry name" value="TrkH"/>
</dbReference>
<dbReference type="PANTHER" id="PTHR32024">
    <property type="entry name" value="TRK SYSTEM POTASSIUM UPTAKE PROTEIN TRKG-RELATED"/>
    <property type="match status" value="1"/>
</dbReference>
<accession>C6LED6</accession>
<feature type="transmembrane region" description="Helical" evidence="13">
    <location>
        <begin position="7"/>
        <end position="31"/>
    </location>
</feature>
<feature type="binding site" evidence="12">
    <location>
        <position position="429"/>
    </location>
    <ligand>
        <name>K(+)</name>
        <dbReference type="ChEBI" id="CHEBI:29103"/>
    </ligand>
</feature>
<feature type="transmembrane region" description="Helical" evidence="13">
    <location>
        <begin position="459"/>
        <end position="478"/>
    </location>
</feature>
<keyword evidence="6" id="KW-0633">Potassium transport</keyword>
<keyword evidence="3" id="KW-0813">Transport</keyword>
<evidence type="ECO:0000313" key="15">
    <source>
        <dbReference type="Proteomes" id="UP000005561"/>
    </source>
</evidence>
<evidence type="ECO:0000256" key="11">
    <source>
        <dbReference type="ARBA" id="ARBA00023136"/>
    </source>
</evidence>
<feature type="transmembrane region" description="Helical" evidence="13">
    <location>
        <begin position="233"/>
        <end position="258"/>
    </location>
</feature>
<gene>
    <name evidence="14" type="ORF">BRYFOR_06985</name>
</gene>
<evidence type="ECO:0000256" key="5">
    <source>
        <dbReference type="ARBA" id="ARBA00022519"/>
    </source>
</evidence>
<feature type="binding site" evidence="12">
    <location>
        <position position="219"/>
    </location>
    <ligand>
        <name>K(+)</name>
        <dbReference type="ChEBI" id="CHEBI:29103"/>
    </ligand>
</feature>
<reference evidence="14" key="1">
    <citation type="submission" date="2009-07" db="EMBL/GenBank/DDBJ databases">
        <authorList>
            <person name="Weinstock G."/>
            <person name="Sodergren E."/>
            <person name="Clifton S."/>
            <person name="Fulton L."/>
            <person name="Fulton B."/>
            <person name="Courtney L."/>
            <person name="Fronick C."/>
            <person name="Harrison M."/>
            <person name="Strong C."/>
            <person name="Farmer C."/>
            <person name="Delahaunty K."/>
            <person name="Markovic C."/>
            <person name="Hall O."/>
            <person name="Minx P."/>
            <person name="Tomlinson C."/>
            <person name="Mitreva M."/>
            <person name="Nelson J."/>
            <person name="Hou S."/>
            <person name="Wollam A."/>
            <person name="Pepin K.H."/>
            <person name="Johnson M."/>
            <person name="Bhonagiri V."/>
            <person name="Nash W.E."/>
            <person name="Warren W."/>
            <person name="Chinwalla A."/>
            <person name="Mardis E.R."/>
            <person name="Wilson R.K."/>
        </authorList>
    </citation>
    <scope>NUCLEOTIDE SEQUENCE [LARGE SCALE GENOMIC DNA]</scope>
    <source>
        <strain evidence="14">DSM 14469</strain>
    </source>
</reference>
<protein>
    <submittedName>
        <fullName evidence="14">Potassium uptake protein, TrkH family</fullName>
    </submittedName>
</protein>
<keyword evidence="15" id="KW-1185">Reference proteome</keyword>
<comment type="similarity">
    <text evidence="2">Belongs to the TrkH potassium transport family.</text>
</comment>
<feature type="transmembrane region" description="Helical" evidence="13">
    <location>
        <begin position="181"/>
        <end position="203"/>
    </location>
</feature>
<evidence type="ECO:0000256" key="9">
    <source>
        <dbReference type="ARBA" id="ARBA00022989"/>
    </source>
</evidence>
<dbReference type="GO" id="GO:0005886">
    <property type="term" value="C:plasma membrane"/>
    <property type="evidence" value="ECO:0007669"/>
    <property type="project" value="UniProtKB-SubCell"/>
</dbReference>
<keyword evidence="4" id="KW-1003">Cell membrane</keyword>
<feature type="binding site" evidence="12">
    <location>
        <position position="111"/>
    </location>
    <ligand>
        <name>K(+)</name>
        <dbReference type="ChEBI" id="CHEBI:29103"/>
    </ligand>
</feature>
<evidence type="ECO:0000256" key="6">
    <source>
        <dbReference type="ARBA" id="ARBA00022538"/>
    </source>
</evidence>
<evidence type="ECO:0000256" key="13">
    <source>
        <dbReference type="SAM" id="Phobius"/>
    </source>
</evidence>